<dbReference type="RefSeq" id="WP_124278713.1">
    <property type="nucleotide sequence ID" value="NZ_RDBM01000010.1"/>
</dbReference>
<dbReference type="CDD" id="cd04179">
    <property type="entry name" value="DPM_DPG-synthase_like"/>
    <property type="match status" value="1"/>
</dbReference>
<dbReference type="SUPFAM" id="SSF53448">
    <property type="entry name" value="Nucleotide-diphospho-sugar transferases"/>
    <property type="match status" value="1"/>
</dbReference>
<evidence type="ECO:0000256" key="1">
    <source>
        <dbReference type="ARBA" id="ARBA00006739"/>
    </source>
</evidence>
<dbReference type="InterPro" id="IPR029044">
    <property type="entry name" value="Nucleotide-diphossugar_trans"/>
</dbReference>
<evidence type="ECO:0000259" key="2">
    <source>
        <dbReference type="Pfam" id="PF00535"/>
    </source>
</evidence>
<comment type="caution">
    <text evidence="3">The sequence shown here is derived from an EMBL/GenBank/DDBJ whole genome shotgun (WGS) entry which is preliminary data.</text>
</comment>
<keyword evidence="3" id="KW-0808">Transferase</keyword>
<accession>A0A652LDB2</accession>
<dbReference type="EMBL" id="RDBM01000010">
    <property type="protein sequence ID" value="TXS33757.1"/>
    <property type="molecule type" value="Genomic_DNA"/>
</dbReference>
<dbReference type="PANTHER" id="PTHR48090:SF7">
    <property type="entry name" value="RFBJ PROTEIN"/>
    <property type="match status" value="1"/>
</dbReference>
<comment type="similarity">
    <text evidence="1">Belongs to the glycosyltransferase 2 family.</text>
</comment>
<dbReference type="InterPro" id="IPR050256">
    <property type="entry name" value="Glycosyltransferase_2"/>
</dbReference>
<reference evidence="3" key="1">
    <citation type="submission" date="2018-10" db="EMBL/GenBank/DDBJ databases">
        <authorList>
            <person name="Hariharan J."/>
            <person name="Choudoir M.J."/>
            <person name="Diebold P."/>
            <person name="Panke-Buisse K."/>
            <person name="Campbell A.N."/>
            <person name="Buckley D.H."/>
        </authorList>
    </citation>
    <scope>NUCLEOTIDE SEQUENCE</scope>
    <source>
        <strain evidence="3">Gb1</strain>
    </source>
</reference>
<dbReference type="AlphaFoldDB" id="A0A652LDB2"/>
<gene>
    <name evidence="3" type="ORF">EAO74_02960</name>
</gene>
<feature type="domain" description="Glycosyltransferase 2-like" evidence="2">
    <location>
        <begin position="17"/>
        <end position="165"/>
    </location>
</feature>
<dbReference type="GO" id="GO:0016740">
    <property type="term" value="F:transferase activity"/>
    <property type="evidence" value="ECO:0007669"/>
    <property type="project" value="UniProtKB-KW"/>
</dbReference>
<protein>
    <submittedName>
        <fullName evidence="3">Glycosyltransferase family 2 protein</fullName>
    </submittedName>
</protein>
<sequence>MTHPSPADPAGSPRADIVLPCLDEAEALPRVLARVPDGWRAIVVDNGSTDGSADIARSLGATVVHEPRRGFGSACHAGLLASEAEYVCFCDCDGSLDPALLPGFVRRLADGESDLLLGRRRPTTRGAWPLHARLGNIALSGMLRRRTGLRLTDLGPMRAVRREALLALDLTDRRSGYPLQMVVRASDAGLRVAETDVPYHPRTGRSKVTGTWRGTWHAVRDMRAVLRRPPSAPRGVRAEASR</sequence>
<proteinExistence type="inferred from homology"/>
<organism evidence="3">
    <name type="scientific">Streptomyces sp. gb1(2016)</name>
    <dbReference type="NCBI Taxonomy" id="1828321"/>
    <lineage>
        <taxon>Bacteria</taxon>
        <taxon>Bacillati</taxon>
        <taxon>Actinomycetota</taxon>
        <taxon>Actinomycetes</taxon>
        <taxon>Kitasatosporales</taxon>
        <taxon>Streptomycetaceae</taxon>
        <taxon>Streptomyces</taxon>
    </lineage>
</organism>
<evidence type="ECO:0000313" key="3">
    <source>
        <dbReference type="EMBL" id="TXS33757.1"/>
    </source>
</evidence>
<dbReference type="Pfam" id="PF00535">
    <property type="entry name" value="Glycos_transf_2"/>
    <property type="match status" value="1"/>
</dbReference>
<dbReference type="Gene3D" id="3.90.550.10">
    <property type="entry name" value="Spore Coat Polysaccharide Biosynthesis Protein SpsA, Chain A"/>
    <property type="match status" value="1"/>
</dbReference>
<dbReference type="PANTHER" id="PTHR48090">
    <property type="entry name" value="UNDECAPRENYL-PHOSPHATE 4-DEOXY-4-FORMAMIDO-L-ARABINOSE TRANSFERASE-RELATED"/>
    <property type="match status" value="1"/>
</dbReference>
<name>A0A652LDB2_9ACTN</name>
<dbReference type="InterPro" id="IPR001173">
    <property type="entry name" value="Glyco_trans_2-like"/>
</dbReference>